<evidence type="ECO:0000313" key="7">
    <source>
        <dbReference type="Proteomes" id="UP000018680"/>
    </source>
</evidence>
<evidence type="ECO:0000256" key="1">
    <source>
        <dbReference type="ARBA" id="ARBA00022490"/>
    </source>
</evidence>
<dbReference type="SUPFAM" id="SSF75420">
    <property type="entry name" value="YhbC-like, N-terminal domain"/>
    <property type="match status" value="1"/>
</dbReference>
<keyword evidence="1 3" id="KW-0963">Cytoplasm</keyword>
<dbReference type="Gene3D" id="3.30.300.70">
    <property type="entry name" value="RimP-like superfamily, N-terminal"/>
    <property type="match status" value="1"/>
</dbReference>
<gene>
    <name evidence="3" type="primary">rimP</name>
    <name evidence="6" type="ORF">L21SP2_1815</name>
</gene>
<dbReference type="GO" id="GO:0006412">
    <property type="term" value="P:translation"/>
    <property type="evidence" value="ECO:0007669"/>
    <property type="project" value="TreeGrafter"/>
</dbReference>
<dbReference type="PATRIC" id="fig|1307761.3.peg.1809"/>
<dbReference type="KEGG" id="slr:L21SP2_1815"/>
<dbReference type="PANTHER" id="PTHR33867">
    <property type="entry name" value="RIBOSOME MATURATION FACTOR RIMP"/>
    <property type="match status" value="1"/>
</dbReference>
<proteinExistence type="inferred from homology"/>
<protein>
    <recommendedName>
        <fullName evidence="3">Ribosome maturation factor RimP</fullName>
    </recommendedName>
</protein>
<dbReference type="EMBL" id="CP006939">
    <property type="protein sequence ID" value="AHC15190.1"/>
    <property type="molecule type" value="Genomic_DNA"/>
</dbReference>
<keyword evidence="2 3" id="KW-0690">Ribosome biogenesis</keyword>
<dbReference type="GO" id="GO:0005829">
    <property type="term" value="C:cytosol"/>
    <property type="evidence" value="ECO:0007669"/>
    <property type="project" value="TreeGrafter"/>
</dbReference>
<dbReference type="STRING" id="1307761.L21SP2_1815"/>
<comment type="similarity">
    <text evidence="3">Belongs to the RimP family.</text>
</comment>
<feature type="domain" description="Ribosome maturation factor RimP N-terminal" evidence="5">
    <location>
        <begin position="12"/>
        <end position="82"/>
    </location>
</feature>
<dbReference type="RefSeq" id="WP_024268108.1">
    <property type="nucleotide sequence ID" value="NC_023035.1"/>
</dbReference>
<evidence type="ECO:0000256" key="2">
    <source>
        <dbReference type="ARBA" id="ARBA00022517"/>
    </source>
</evidence>
<name>V5WHU5_9SPIO</name>
<organism evidence="6 7">
    <name type="scientific">Salinispira pacifica</name>
    <dbReference type="NCBI Taxonomy" id="1307761"/>
    <lineage>
        <taxon>Bacteria</taxon>
        <taxon>Pseudomonadati</taxon>
        <taxon>Spirochaetota</taxon>
        <taxon>Spirochaetia</taxon>
        <taxon>Spirochaetales</taxon>
        <taxon>Spirochaetaceae</taxon>
        <taxon>Salinispira</taxon>
    </lineage>
</organism>
<evidence type="ECO:0000256" key="3">
    <source>
        <dbReference type="HAMAP-Rule" id="MF_01077"/>
    </source>
</evidence>
<keyword evidence="7" id="KW-1185">Reference proteome</keyword>
<sequence>MQEKPGALYEQLEPVIQGLGYTLIEASSANVKGRVHVNIIAFSENGIGTRECEEISRTILPRLEILLDNRDIALEVSSPGLERKFSSLLEFELFAGKAVKVLVGDQWFRGIISRVEEGEVVLIPEPRSGTKSGKKNGKPSSGKSESISETKK</sequence>
<dbReference type="OrthoDB" id="361904at2"/>
<dbReference type="eggNOG" id="COG0779">
    <property type="taxonomic scope" value="Bacteria"/>
</dbReference>
<dbReference type="GO" id="GO:0000028">
    <property type="term" value="P:ribosomal small subunit assembly"/>
    <property type="evidence" value="ECO:0007669"/>
    <property type="project" value="TreeGrafter"/>
</dbReference>
<dbReference type="PANTHER" id="PTHR33867:SF1">
    <property type="entry name" value="RIBOSOME MATURATION FACTOR RIMP"/>
    <property type="match status" value="1"/>
</dbReference>
<feature type="region of interest" description="Disordered" evidence="4">
    <location>
        <begin position="123"/>
        <end position="152"/>
    </location>
</feature>
<evidence type="ECO:0000259" key="5">
    <source>
        <dbReference type="Pfam" id="PF02576"/>
    </source>
</evidence>
<dbReference type="InterPro" id="IPR028989">
    <property type="entry name" value="RimP_N"/>
</dbReference>
<comment type="function">
    <text evidence="3">Required for maturation of 30S ribosomal subunits.</text>
</comment>
<dbReference type="InterPro" id="IPR035956">
    <property type="entry name" value="RimP_N_sf"/>
</dbReference>
<evidence type="ECO:0000313" key="6">
    <source>
        <dbReference type="EMBL" id="AHC15190.1"/>
    </source>
</evidence>
<dbReference type="Proteomes" id="UP000018680">
    <property type="component" value="Chromosome"/>
</dbReference>
<dbReference type="Pfam" id="PF02576">
    <property type="entry name" value="RimP_N"/>
    <property type="match status" value="1"/>
</dbReference>
<dbReference type="AlphaFoldDB" id="V5WHU5"/>
<evidence type="ECO:0000256" key="4">
    <source>
        <dbReference type="SAM" id="MobiDB-lite"/>
    </source>
</evidence>
<comment type="subcellular location">
    <subcellularLocation>
        <location evidence="3">Cytoplasm</location>
    </subcellularLocation>
</comment>
<dbReference type="InterPro" id="IPR003728">
    <property type="entry name" value="Ribosome_maturation_RimP"/>
</dbReference>
<reference evidence="6 7" key="1">
    <citation type="journal article" date="2015" name="Stand. Genomic Sci.">
        <title>Complete genome sequence and description of Salinispira pacifica gen. nov., sp. nov., a novel spirochaete isolated form a hypersaline microbial mat.</title>
        <authorList>
            <person name="Ben Hania W."/>
            <person name="Joseph M."/>
            <person name="Schumann P."/>
            <person name="Bunk B."/>
            <person name="Fiebig A."/>
            <person name="Sproer C."/>
            <person name="Klenk H.P."/>
            <person name="Fardeau M.L."/>
            <person name="Spring S."/>
        </authorList>
    </citation>
    <scope>NUCLEOTIDE SEQUENCE [LARGE SCALE GENOMIC DNA]</scope>
    <source>
        <strain evidence="6 7">L21-RPul-D2</strain>
    </source>
</reference>
<accession>V5WHU5</accession>
<dbReference type="HAMAP" id="MF_01077">
    <property type="entry name" value="RimP"/>
    <property type="match status" value="1"/>
</dbReference>
<dbReference type="HOGENOM" id="CLU_070525_1_1_12"/>